<evidence type="ECO:0000313" key="2">
    <source>
        <dbReference type="Proteomes" id="UP000447434"/>
    </source>
</evidence>
<name>A0A6A4NE10_LUPAL</name>
<organism evidence="1 2">
    <name type="scientific">Lupinus albus</name>
    <name type="common">White lupine</name>
    <name type="synonym">Lupinus termis</name>
    <dbReference type="NCBI Taxonomy" id="3870"/>
    <lineage>
        <taxon>Eukaryota</taxon>
        <taxon>Viridiplantae</taxon>
        <taxon>Streptophyta</taxon>
        <taxon>Embryophyta</taxon>
        <taxon>Tracheophyta</taxon>
        <taxon>Spermatophyta</taxon>
        <taxon>Magnoliopsida</taxon>
        <taxon>eudicotyledons</taxon>
        <taxon>Gunneridae</taxon>
        <taxon>Pentapetalae</taxon>
        <taxon>rosids</taxon>
        <taxon>fabids</taxon>
        <taxon>Fabales</taxon>
        <taxon>Fabaceae</taxon>
        <taxon>Papilionoideae</taxon>
        <taxon>50 kb inversion clade</taxon>
        <taxon>genistoids sensu lato</taxon>
        <taxon>core genistoids</taxon>
        <taxon>Genisteae</taxon>
        <taxon>Lupinus</taxon>
    </lineage>
</organism>
<sequence>MLFPFLFLYDILEDDFHGCMCEEDLTLDLDTVLMKTPISQKEERKKIDKDYRRQSFKI</sequence>
<accession>A0A6A4NE10</accession>
<evidence type="ECO:0000313" key="1">
    <source>
        <dbReference type="EMBL" id="KAE9584887.1"/>
    </source>
</evidence>
<comment type="caution">
    <text evidence="1">The sequence shown here is derived from an EMBL/GenBank/DDBJ whole genome shotgun (WGS) entry which is preliminary data.</text>
</comment>
<keyword evidence="2" id="KW-1185">Reference proteome</keyword>
<proteinExistence type="predicted"/>
<protein>
    <submittedName>
        <fullName evidence="1">Uncharacterized protein</fullName>
    </submittedName>
</protein>
<dbReference type="EMBL" id="WOCE01000025">
    <property type="protein sequence ID" value="KAE9584887.1"/>
    <property type="molecule type" value="Genomic_DNA"/>
</dbReference>
<gene>
    <name evidence="1" type="ORF">Lalb_Chr25g0283171</name>
</gene>
<dbReference type="AlphaFoldDB" id="A0A6A4NE10"/>
<dbReference type="Proteomes" id="UP000447434">
    <property type="component" value="Chromosome 25"/>
</dbReference>
<reference evidence="2" key="1">
    <citation type="journal article" date="2020" name="Nat. Commun.">
        <title>Genome sequence of the cluster root forming white lupin.</title>
        <authorList>
            <person name="Hufnagel B."/>
            <person name="Marques A."/>
            <person name="Soriano A."/>
            <person name="Marques L."/>
            <person name="Divol F."/>
            <person name="Doumas P."/>
            <person name="Sallet E."/>
            <person name="Mancinotti D."/>
            <person name="Carrere S."/>
            <person name="Marande W."/>
            <person name="Arribat S."/>
            <person name="Keller J."/>
            <person name="Huneau C."/>
            <person name="Blein T."/>
            <person name="Aime D."/>
            <person name="Laguerre M."/>
            <person name="Taylor J."/>
            <person name="Schubert V."/>
            <person name="Nelson M."/>
            <person name="Geu-Flores F."/>
            <person name="Crespi M."/>
            <person name="Gallardo-Guerrero K."/>
            <person name="Delaux P.-M."/>
            <person name="Salse J."/>
            <person name="Berges H."/>
            <person name="Guyot R."/>
            <person name="Gouzy J."/>
            <person name="Peret B."/>
        </authorList>
    </citation>
    <scope>NUCLEOTIDE SEQUENCE [LARGE SCALE GENOMIC DNA]</scope>
    <source>
        <strain evidence="2">cv. Amiga</strain>
    </source>
</reference>